<evidence type="ECO:0000256" key="7">
    <source>
        <dbReference type="PIRNR" id="PIRNR002744"/>
    </source>
</evidence>
<keyword evidence="6 7" id="KW-0472">Membrane</keyword>
<dbReference type="PRINTS" id="PR00173">
    <property type="entry name" value="EDTRNSPORT"/>
</dbReference>
<dbReference type="Pfam" id="PF02133">
    <property type="entry name" value="Transp_cyt_pur"/>
    <property type="match status" value="1"/>
</dbReference>
<dbReference type="EMBL" id="BAABKB010000041">
    <property type="protein sequence ID" value="GAA5033561.1"/>
    <property type="molecule type" value="Genomic_DNA"/>
</dbReference>
<reference evidence="11" key="1">
    <citation type="journal article" date="2019" name="Int. J. Syst. Evol. Microbiol.">
        <title>The Global Catalogue of Microorganisms (GCM) 10K type strain sequencing project: providing services to taxonomists for standard genome sequencing and annotation.</title>
        <authorList>
            <consortium name="The Broad Institute Genomics Platform"/>
            <consortium name="The Broad Institute Genome Sequencing Center for Infectious Disease"/>
            <person name="Wu L."/>
            <person name="Ma J."/>
        </authorList>
    </citation>
    <scope>NUCLEOTIDE SEQUENCE [LARGE SCALE GENOMIC DNA]</scope>
    <source>
        <strain evidence="11">JCM 18409</strain>
    </source>
</reference>
<feature type="transmembrane region" description="Helical" evidence="9">
    <location>
        <begin position="182"/>
        <end position="201"/>
    </location>
</feature>
<dbReference type="InterPro" id="IPR026030">
    <property type="entry name" value="Pur-cyt_permease_Fcy2/21/22"/>
</dbReference>
<organism evidence="10 11">
    <name type="scientific">Streptomyces siamensis</name>
    <dbReference type="NCBI Taxonomy" id="1274986"/>
    <lineage>
        <taxon>Bacteria</taxon>
        <taxon>Bacillati</taxon>
        <taxon>Actinomycetota</taxon>
        <taxon>Actinomycetes</taxon>
        <taxon>Kitasatosporales</taxon>
        <taxon>Streptomycetaceae</taxon>
        <taxon>Streptomyces</taxon>
    </lineage>
</organism>
<sequence length="504" mass="53817">MNQHRPPHPPHLGGGSRTDSSSSGGVIETRSIDYVPGRERHGKVWHQGPFWFTGNFVLTTMVTGFIGPSLGLSLRWSVLAVVLGACFGTFFMAFHANQGPRMGLPQMIQSRAQFGIRGAIVPFAAVVFVYIGFNVFNVVLATQGLQTILPGGTTLWYALLIGLAIVLAVVGHDLLHAVQRWLTYVLIAVFGVLTVGAMVQLHPHAPAAGSGGGGFTAFLVVFSAAAGYQISYAVYVSDYSRYLPKDVPAKKVIWWTYLGAAGSAVWLMSLGALLASALPNPDAISGLRQVGNDILPGFGTFAVVVSSLALISIMAVNAYGAMLTSTSAVDAFRKVRPTVKSRIAGIVVIELIVFVVALVLPADYLANFNNFVLLMLYFLIPWTAVNLVDFYFVRRGHYAITAIFDPRGIYGRWSWQGLTAYTVGFAAMIPFFATSFWTGPAAEALGGADISFAVGLVVAGVLYYVLTRGLDLSAEAEAIAASDRELEGEDADGPDTHNGSPLTV</sequence>
<comment type="similarity">
    <text evidence="2 7">Belongs to the purine-cytosine permease (2.A.39) family.</text>
</comment>
<feature type="region of interest" description="Disordered" evidence="8">
    <location>
        <begin position="1"/>
        <end position="26"/>
    </location>
</feature>
<evidence type="ECO:0000256" key="8">
    <source>
        <dbReference type="SAM" id="MobiDB-lite"/>
    </source>
</evidence>
<evidence type="ECO:0000313" key="10">
    <source>
        <dbReference type="EMBL" id="GAA5033561.1"/>
    </source>
</evidence>
<keyword evidence="11" id="KW-1185">Reference proteome</keyword>
<evidence type="ECO:0000313" key="11">
    <source>
        <dbReference type="Proteomes" id="UP001501759"/>
    </source>
</evidence>
<feature type="transmembrane region" description="Helical" evidence="9">
    <location>
        <begin position="343"/>
        <end position="365"/>
    </location>
</feature>
<evidence type="ECO:0000256" key="6">
    <source>
        <dbReference type="ARBA" id="ARBA00023136"/>
    </source>
</evidence>
<dbReference type="Gene3D" id="1.10.4160.10">
    <property type="entry name" value="Hydantoin permease"/>
    <property type="match status" value="1"/>
</dbReference>
<dbReference type="PIRSF" id="PIRSF002744">
    <property type="entry name" value="Pur-cyt_permease"/>
    <property type="match status" value="1"/>
</dbReference>
<name>A0ABP9JJJ5_9ACTN</name>
<dbReference type="PANTHER" id="PTHR31806:SF1">
    <property type="entry name" value="PURINE-CYTOSINE PERMEASE FCY2-RELATED"/>
    <property type="match status" value="1"/>
</dbReference>
<feature type="transmembrane region" description="Helical" evidence="9">
    <location>
        <begin position="298"/>
        <end position="322"/>
    </location>
</feature>
<feature type="transmembrane region" description="Helical" evidence="9">
    <location>
        <begin position="76"/>
        <end position="94"/>
    </location>
</feature>
<keyword evidence="3 7" id="KW-0813">Transport</keyword>
<feature type="transmembrane region" description="Helical" evidence="9">
    <location>
        <begin position="445"/>
        <end position="466"/>
    </location>
</feature>
<keyword evidence="4 9" id="KW-0812">Transmembrane</keyword>
<feature type="transmembrane region" description="Helical" evidence="9">
    <location>
        <begin position="213"/>
        <end position="235"/>
    </location>
</feature>
<evidence type="ECO:0000256" key="4">
    <source>
        <dbReference type="ARBA" id="ARBA00022692"/>
    </source>
</evidence>
<dbReference type="CDD" id="cd11484">
    <property type="entry name" value="SLC-NCS1sbd_CobB-like"/>
    <property type="match status" value="1"/>
</dbReference>
<proteinExistence type="inferred from homology"/>
<dbReference type="Proteomes" id="UP001501759">
    <property type="component" value="Unassembled WGS sequence"/>
</dbReference>
<dbReference type="RefSeq" id="WP_345657505.1">
    <property type="nucleotide sequence ID" value="NZ_BAABKB010000041.1"/>
</dbReference>
<feature type="transmembrane region" description="Helical" evidence="9">
    <location>
        <begin position="413"/>
        <end position="433"/>
    </location>
</feature>
<feature type="transmembrane region" description="Helical" evidence="9">
    <location>
        <begin position="50"/>
        <end position="70"/>
    </location>
</feature>
<comment type="subcellular location">
    <subcellularLocation>
        <location evidence="1">Membrane</location>
        <topology evidence="1">Multi-pass membrane protein</topology>
    </subcellularLocation>
</comment>
<dbReference type="PANTHER" id="PTHR31806">
    <property type="entry name" value="PURINE-CYTOSINE PERMEASE FCY2-RELATED"/>
    <property type="match status" value="1"/>
</dbReference>
<evidence type="ECO:0000256" key="2">
    <source>
        <dbReference type="ARBA" id="ARBA00008974"/>
    </source>
</evidence>
<evidence type="ECO:0000256" key="5">
    <source>
        <dbReference type="ARBA" id="ARBA00022989"/>
    </source>
</evidence>
<feature type="region of interest" description="Disordered" evidence="8">
    <location>
        <begin position="483"/>
        <end position="504"/>
    </location>
</feature>
<feature type="transmembrane region" description="Helical" evidence="9">
    <location>
        <begin position="371"/>
        <end position="392"/>
    </location>
</feature>
<protein>
    <submittedName>
        <fullName evidence="10">Cytosine permease</fullName>
    </submittedName>
</protein>
<evidence type="ECO:0000256" key="9">
    <source>
        <dbReference type="SAM" id="Phobius"/>
    </source>
</evidence>
<dbReference type="InterPro" id="IPR001248">
    <property type="entry name" value="Pur-cyt_permease"/>
</dbReference>
<gene>
    <name evidence="10" type="ORF">GCM10023335_77240</name>
</gene>
<feature type="transmembrane region" description="Helical" evidence="9">
    <location>
        <begin position="156"/>
        <end position="175"/>
    </location>
</feature>
<evidence type="ECO:0000256" key="1">
    <source>
        <dbReference type="ARBA" id="ARBA00004141"/>
    </source>
</evidence>
<evidence type="ECO:0000256" key="3">
    <source>
        <dbReference type="ARBA" id="ARBA00022448"/>
    </source>
</evidence>
<accession>A0ABP9JJJ5</accession>
<feature type="transmembrane region" description="Helical" evidence="9">
    <location>
        <begin position="255"/>
        <end position="278"/>
    </location>
</feature>
<feature type="transmembrane region" description="Helical" evidence="9">
    <location>
        <begin position="114"/>
        <end position="136"/>
    </location>
</feature>
<comment type="caution">
    <text evidence="10">The sequence shown here is derived from an EMBL/GenBank/DDBJ whole genome shotgun (WGS) entry which is preliminary data.</text>
</comment>
<keyword evidence="5 9" id="KW-1133">Transmembrane helix</keyword>